<dbReference type="GO" id="GO:0032259">
    <property type="term" value="P:methylation"/>
    <property type="evidence" value="ECO:0007669"/>
    <property type="project" value="UniProtKB-KW"/>
</dbReference>
<keyword evidence="1 5" id="KW-0489">Methyltransferase</keyword>
<dbReference type="InterPro" id="IPR003742">
    <property type="entry name" value="RlmH-like"/>
</dbReference>
<reference evidence="5" key="1">
    <citation type="submission" date="2016-10" db="EMBL/GenBank/DDBJ databases">
        <authorList>
            <person name="de Groot N.N."/>
        </authorList>
    </citation>
    <scope>NUCLEOTIDE SEQUENCE</scope>
</reference>
<keyword evidence="3" id="KW-0949">S-adenosyl-L-methionine</keyword>
<proteinExistence type="inferred from homology"/>
<dbReference type="SUPFAM" id="SSF75217">
    <property type="entry name" value="alpha/beta knot"/>
    <property type="match status" value="1"/>
</dbReference>
<dbReference type="HAMAP" id="MF_00658">
    <property type="entry name" value="23SrRNA_methyltr_H"/>
    <property type="match status" value="1"/>
</dbReference>
<dbReference type="Gene3D" id="3.40.1280.10">
    <property type="match status" value="1"/>
</dbReference>
<evidence type="ECO:0000256" key="3">
    <source>
        <dbReference type="ARBA" id="ARBA00022691"/>
    </source>
</evidence>
<evidence type="ECO:0000256" key="4">
    <source>
        <dbReference type="ARBA" id="ARBA00038303"/>
    </source>
</evidence>
<dbReference type="AlphaFoldDB" id="A0A1W1BCF4"/>
<evidence type="ECO:0000256" key="2">
    <source>
        <dbReference type="ARBA" id="ARBA00022679"/>
    </source>
</evidence>
<dbReference type="PANTHER" id="PTHR33603:SF1">
    <property type="entry name" value="RIBOSOMAL RNA LARGE SUBUNIT METHYLTRANSFERASE H"/>
    <property type="match status" value="1"/>
</dbReference>
<dbReference type="GO" id="GO:0008168">
    <property type="term" value="F:methyltransferase activity"/>
    <property type="evidence" value="ECO:0007669"/>
    <property type="project" value="UniProtKB-KW"/>
</dbReference>
<dbReference type="CDD" id="cd18081">
    <property type="entry name" value="RlmH-like"/>
    <property type="match status" value="1"/>
</dbReference>
<protein>
    <submittedName>
        <fullName evidence="5">LSU m3Psi1915 methyltransferase RlmH</fullName>
    </submittedName>
</protein>
<dbReference type="PIRSF" id="PIRSF004505">
    <property type="entry name" value="MT_bac"/>
    <property type="match status" value="1"/>
</dbReference>
<accession>A0A1W1BCF4</accession>
<dbReference type="EMBL" id="FPHE01000017">
    <property type="protein sequence ID" value="SFV51192.1"/>
    <property type="molecule type" value="Genomic_DNA"/>
</dbReference>
<evidence type="ECO:0000313" key="5">
    <source>
        <dbReference type="EMBL" id="SFV51192.1"/>
    </source>
</evidence>
<name>A0A1W1BCF4_9ZZZZ</name>
<organism evidence="5">
    <name type="scientific">hydrothermal vent metagenome</name>
    <dbReference type="NCBI Taxonomy" id="652676"/>
    <lineage>
        <taxon>unclassified sequences</taxon>
        <taxon>metagenomes</taxon>
        <taxon>ecological metagenomes</taxon>
    </lineage>
</organism>
<dbReference type="InterPro" id="IPR029028">
    <property type="entry name" value="Alpha/beta_knot_MTases"/>
</dbReference>
<dbReference type="GO" id="GO:0006364">
    <property type="term" value="P:rRNA processing"/>
    <property type="evidence" value="ECO:0007669"/>
    <property type="project" value="InterPro"/>
</dbReference>
<gene>
    <name evidence="5" type="ORF">MNB_SV-12-724</name>
</gene>
<keyword evidence="2 5" id="KW-0808">Transferase</keyword>
<evidence type="ECO:0000256" key="1">
    <source>
        <dbReference type="ARBA" id="ARBA00022603"/>
    </source>
</evidence>
<dbReference type="PANTHER" id="PTHR33603">
    <property type="entry name" value="METHYLTRANSFERASE"/>
    <property type="match status" value="1"/>
</dbReference>
<sequence>MKINIYIIDKKSKEKLYTPLIEHYKKISKPFAKIEVFEIFTKEITKAHDISTEASQKLYTLTLNKYLSAGFNIALNPTSKLIDSYEFSDLLKDRGVVNLFIGGAFGFERDFLSLCDKSISLGKITMSHKLTKVVLMEQIFRGLTILNNHPYHK</sequence>
<dbReference type="Pfam" id="PF02590">
    <property type="entry name" value="SPOUT_MTase"/>
    <property type="match status" value="1"/>
</dbReference>
<dbReference type="InterPro" id="IPR029026">
    <property type="entry name" value="tRNA_m1G_MTases_N"/>
</dbReference>
<comment type="similarity">
    <text evidence="4">Belongs to the RNA methyltransferase RlmH family.</text>
</comment>